<feature type="region of interest" description="Disordered" evidence="2">
    <location>
        <begin position="169"/>
        <end position="192"/>
    </location>
</feature>
<dbReference type="Gene3D" id="3.30.160.60">
    <property type="entry name" value="Classic Zinc Finger"/>
    <property type="match status" value="1"/>
</dbReference>
<evidence type="ECO:0000313" key="4">
    <source>
        <dbReference type="EMBL" id="GAA0162147.1"/>
    </source>
</evidence>
<feature type="domain" description="C2H2-type" evidence="3">
    <location>
        <begin position="9"/>
        <end position="32"/>
    </location>
</feature>
<dbReference type="Pfam" id="PF13912">
    <property type="entry name" value="zf-C2H2_6"/>
    <property type="match status" value="3"/>
</dbReference>
<dbReference type="InterPro" id="IPR036236">
    <property type="entry name" value="Znf_C2H2_sf"/>
</dbReference>
<keyword evidence="1" id="KW-0479">Metal-binding</keyword>
<sequence>MDQQLVLKHYCKVCNRGFGCAGALGGHMRSHSIADNNVDNIIKYPDGANNNNTKHQYFLRNNSNKFTIWDQDSSPNHENGLRHQFASSEEEDLANCLVMLSNKKYVLSSDEKDKDMEKDGGINGFQCKACKKVFSSHQALGGHRASHKKVKGCYAAKFIDDDYESNATHHDLNQDDDEYHFSPSHSSPDEAVAYDSRRKTSKVHECSICHRVFSSGQALGGHKRCHWLTTSNLSDNTFIPYLQDFQYYDPEYQHIFKKPMLNKQDGETKFDLNFPPSLINFNSTFQNDNMKCNLNNNNGDGELQGKTTTKMSRLNELKDLHFDEGPSRWLQMGIPSNNTNTS</sequence>
<dbReference type="AlphaFoldDB" id="A0AAV3QIZ9"/>
<dbReference type="Proteomes" id="UP001454036">
    <property type="component" value="Unassembled WGS sequence"/>
</dbReference>
<accession>A0AAV3QIZ9</accession>
<keyword evidence="5" id="KW-1185">Reference proteome</keyword>
<dbReference type="SMART" id="SM00355">
    <property type="entry name" value="ZnF_C2H2"/>
    <property type="match status" value="3"/>
</dbReference>
<organism evidence="4 5">
    <name type="scientific">Lithospermum erythrorhizon</name>
    <name type="common">Purple gromwell</name>
    <name type="synonym">Lithospermum officinale var. erythrorhizon</name>
    <dbReference type="NCBI Taxonomy" id="34254"/>
    <lineage>
        <taxon>Eukaryota</taxon>
        <taxon>Viridiplantae</taxon>
        <taxon>Streptophyta</taxon>
        <taxon>Embryophyta</taxon>
        <taxon>Tracheophyta</taxon>
        <taxon>Spermatophyta</taxon>
        <taxon>Magnoliopsida</taxon>
        <taxon>eudicotyledons</taxon>
        <taxon>Gunneridae</taxon>
        <taxon>Pentapetalae</taxon>
        <taxon>asterids</taxon>
        <taxon>lamiids</taxon>
        <taxon>Boraginales</taxon>
        <taxon>Boraginaceae</taxon>
        <taxon>Boraginoideae</taxon>
        <taxon>Lithospermeae</taxon>
        <taxon>Lithospermum</taxon>
    </lineage>
</organism>
<dbReference type="InterPro" id="IPR013087">
    <property type="entry name" value="Znf_C2H2_type"/>
</dbReference>
<feature type="domain" description="C2H2-type" evidence="3">
    <location>
        <begin position="204"/>
        <end position="226"/>
    </location>
</feature>
<feature type="domain" description="C2H2-type" evidence="3">
    <location>
        <begin position="125"/>
        <end position="152"/>
    </location>
</feature>
<name>A0AAV3QIZ9_LITER</name>
<dbReference type="EMBL" id="BAABME010021025">
    <property type="protein sequence ID" value="GAA0162147.1"/>
    <property type="molecule type" value="Genomic_DNA"/>
</dbReference>
<reference evidence="4 5" key="1">
    <citation type="submission" date="2024-01" db="EMBL/GenBank/DDBJ databases">
        <title>The complete chloroplast genome sequence of Lithospermum erythrorhizon: insights into the phylogenetic relationship among Boraginaceae species and the maternal lineages of purple gromwells.</title>
        <authorList>
            <person name="Okada T."/>
            <person name="Watanabe K."/>
        </authorList>
    </citation>
    <scope>NUCLEOTIDE SEQUENCE [LARGE SCALE GENOMIC DNA]</scope>
</reference>
<evidence type="ECO:0000259" key="3">
    <source>
        <dbReference type="PROSITE" id="PS50157"/>
    </source>
</evidence>
<keyword evidence="1" id="KW-0863">Zinc-finger</keyword>
<dbReference type="PANTHER" id="PTHR47068">
    <property type="entry name" value="OS02G0659100 PROTEIN"/>
    <property type="match status" value="1"/>
</dbReference>
<gene>
    <name evidence="4" type="ORF">LIER_39355</name>
</gene>
<dbReference type="PROSITE" id="PS50157">
    <property type="entry name" value="ZINC_FINGER_C2H2_2"/>
    <property type="match status" value="3"/>
</dbReference>
<keyword evidence="1" id="KW-0862">Zinc</keyword>
<dbReference type="GO" id="GO:0008270">
    <property type="term" value="F:zinc ion binding"/>
    <property type="evidence" value="ECO:0007669"/>
    <property type="project" value="UniProtKB-KW"/>
</dbReference>
<dbReference type="PANTHER" id="PTHR47068:SF3">
    <property type="entry name" value="ZINC FINGER PROTEIN ZAT1-LIKE"/>
    <property type="match status" value="1"/>
</dbReference>
<proteinExistence type="predicted"/>
<evidence type="ECO:0000256" key="1">
    <source>
        <dbReference type="PROSITE-ProRule" id="PRU00042"/>
    </source>
</evidence>
<dbReference type="PROSITE" id="PS00028">
    <property type="entry name" value="ZINC_FINGER_C2H2_1"/>
    <property type="match status" value="3"/>
</dbReference>
<protein>
    <recommendedName>
        <fullName evidence="3">C2H2-type domain-containing protein</fullName>
    </recommendedName>
</protein>
<evidence type="ECO:0000313" key="5">
    <source>
        <dbReference type="Proteomes" id="UP001454036"/>
    </source>
</evidence>
<dbReference type="SUPFAM" id="SSF57667">
    <property type="entry name" value="beta-beta-alpha zinc fingers"/>
    <property type="match status" value="2"/>
</dbReference>
<evidence type="ECO:0000256" key="2">
    <source>
        <dbReference type="SAM" id="MobiDB-lite"/>
    </source>
</evidence>
<comment type="caution">
    <text evidence="4">The sequence shown here is derived from an EMBL/GenBank/DDBJ whole genome shotgun (WGS) entry which is preliminary data.</text>
</comment>